<feature type="chain" id="PRO_5045284994" evidence="2">
    <location>
        <begin position="24"/>
        <end position="486"/>
    </location>
</feature>
<evidence type="ECO:0000259" key="3">
    <source>
        <dbReference type="Pfam" id="PF00144"/>
    </source>
</evidence>
<dbReference type="RefSeq" id="WP_212702607.1">
    <property type="nucleotide sequence ID" value="NZ_JADMKU010000021.1"/>
</dbReference>
<keyword evidence="1" id="KW-0472">Membrane</keyword>
<evidence type="ECO:0000313" key="4">
    <source>
        <dbReference type="EMBL" id="MBR9652984.1"/>
    </source>
</evidence>
<proteinExistence type="predicted"/>
<evidence type="ECO:0000256" key="1">
    <source>
        <dbReference type="SAM" id="Phobius"/>
    </source>
</evidence>
<dbReference type="InterPro" id="IPR050491">
    <property type="entry name" value="AmpC-like"/>
</dbReference>
<dbReference type="PANTHER" id="PTHR46825:SF12">
    <property type="entry name" value="PENICILLIN-BINDING PROTEIN 4"/>
    <property type="match status" value="1"/>
</dbReference>
<keyword evidence="5" id="KW-1185">Reference proteome</keyword>
<dbReference type="PANTHER" id="PTHR46825">
    <property type="entry name" value="D-ALANYL-D-ALANINE-CARBOXYPEPTIDASE/ENDOPEPTIDASE AMPH"/>
    <property type="match status" value="1"/>
</dbReference>
<feature type="transmembrane region" description="Helical" evidence="1">
    <location>
        <begin position="429"/>
        <end position="447"/>
    </location>
</feature>
<evidence type="ECO:0000313" key="5">
    <source>
        <dbReference type="Proteomes" id="UP001195941"/>
    </source>
</evidence>
<feature type="signal peptide" evidence="2">
    <location>
        <begin position="1"/>
        <end position="23"/>
    </location>
</feature>
<keyword evidence="1" id="KW-0812">Transmembrane</keyword>
<accession>A0ABS5HVH4</accession>
<gene>
    <name evidence="4" type="ORF">IT775_17840</name>
</gene>
<dbReference type="Proteomes" id="UP001195941">
    <property type="component" value="Unassembled WGS sequence"/>
</dbReference>
<dbReference type="InterPro" id="IPR001466">
    <property type="entry name" value="Beta-lactam-related"/>
</dbReference>
<dbReference type="Pfam" id="PF00144">
    <property type="entry name" value="Beta-lactamase"/>
    <property type="match status" value="1"/>
</dbReference>
<evidence type="ECO:0000256" key="2">
    <source>
        <dbReference type="SAM" id="SignalP"/>
    </source>
</evidence>
<reference evidence="4 5" key="1">
    <citation type="journal article" date="2021" name="Arch. Microbiol.">
        <title>Thalassobius aquimarinus sp. nov., isolated from the Sea of Japan seashore.</title>
        <authorList>
            <person name="Kurilenko V.V."/>
            <person name="Romanenko L.A."/>
            <person name="Chernysheva N.Y."/>
            <person name="Velansky P.V."/>
            <person name="Tekutyeva L.A."/>
            <person name="Isaeva M.P."/>
            <person name="Mikhailov V.V."/>
        </authorList>
    </citation>
    <scope>NUCLEOTIDE SEQUENCE [LARGE SCALE GENOMIC DNA]</scope>
    <source>
        <strain evidence="4 5">KMM 8518</strain>
    </source>
</reference>
<dbReference type="Gene3D" id="3.40.710.10">
    <property type="entry name" value="DD-peptidase/beta-lactamase superfamily"/>
    <property type="match status" value="1"/>
</dbReference>
<keyword evidence="2" id="KW-0732">Signal</keyword>
<protein>
    <submittedName>
        <fullName evidence="4">Beta-lactamase family protein</fullName>
    </submittedName>
</protein>
<dbReference type="SUPFAM" id="SSF56601">
    <property type="entry name" value="beta-lactamase/transpeptidase-like"/>
    <property type="match status" value="1"/>
</dbReference>
<dbReference type="EMBL" id="JADMKU010000021">
    <property type="protein sequence ID" value="MBR9652984.1"/>
    <property type="molecule type" value="Genomic_DNA"/>
</dbReference>
<dbReference type="InterPro" id="IPR012338">
    <property type="entry name" value="Beta-lactam/transpept-like"/>
</dbReference>
<keyword evidence="1" id="KW-1133">Transmembrane helix</keyword>
<name>A0ABS5HVH4_9RHOB</name>
<organism evidence="4 5">
    <name type="scientific">Thalassovita aquimarina</name>
    <dbReference type="NCBI Taxonomy" id="2785917"/>
    <lineage>
        <taxon>Bacteria</taxon>
        <taxon>Pseudomonadati</taxon>
        <taxon>Pseudomonadota</taxon>
        <taxon>Alphaproteobacteria</taxon>
        <taxon>Rhodobacterales</taxon>
        <taxon>Roseobacteraceae</taxon>
        <taxon>Thalassovita</taxon>
    </lineage>
</organism>
<comment type="caution">
    <text evidence="4">The sequence shown here is derived from an EMBL/GenBank/DDBJ whole genome shotgun (WGS) entry which is preliminary data.</text>
</comment>
<feature type="transmembrane region" description="Helical" evidence="1">
    <location>
        <begin position="459"/>
        <end position="480"/>
    </location>
</feature>
<sequence length="486" mass="51152">MKKTVSCLAAAMLIAGATSPTVAQDSGLDPDTAAGVTVTPAPVAARPESPHLYQQLTRLVPARMAANDVAGVVIVVLRGGTPVWTRAFGMADPATGREMTDDALFRVESISKPVTAWGAMRLAETGRFDLHAPAAACLSDRVLPAGTARFTAQHLLSHTAGIGLGDYAARYDPEEARPSLTAHLARDFTQTGTPGAGFAYSDTGFNLLELMIENCTGEDFAALMAREVLIPLGMHASSFDWTGAEMPVGHDLRGRPVAAYVYPAHASGGLHSTAADIARFATANMAGAPQSVLSPDAVRKLHRPVVQVGGLFGIVAESYGLGYFTETLSDGRAAVWHGGQGYGWMTHLHIVPETGNGIVILANSQRAWPLFAEVLRTWSESIGVAPVGMTRVLWAEMVARFSIGLLILTGVVALWGALRRRARGRKLRILAGGLAVPLIGTPIWAAVQDYLFLFSILPGLWPWIAAAAGLTGLGLGAIALGPGERT</sequence>
<feature type="transmembrane region" description="Helical" evidence="1">
    <location>
        <begin position="397"/>
        <end position="417"/>
    </location>
</feature>
<feature type="domain" description="Beta-lactamase-related" evidence="3">
    <location>
        <begin position="57"/>
        <end position="366"/>
    </location>
</feature>